<proteinExistence type="predicted"/>
<feature type="compositionally biased region" description="Basic and acidic residues" evidence="1">
    <location>
        <begin position="27"/>
        <end position="48"/>
    </location>
</feature>
<gene>
    <name evidence="2" type="ORF">MGWOODY_Smn3327</name>
</gene>
<feature type="region of interest" description="Disordered" evidence="1">
    <location>
        <begin position="23"/>
        <end position="48"/>
    </location>
</feature>
<accession>A0A160TEK6</accession>
<name>A0A160TEK6_9ZZZZ</name>
<evidence type="ECO:0000256" key="1">
    <source>
        <dbReference type="SAM" id="MobiDB-lite"/>
    </source>
</evidence>
<organism evidence="2">
    <name type="scientific">hydrothermal vent metagenome</name>
    <dbReference type="NCBI Taxonomy" id="652676"/>
    <lineage>
        <taxon>unclassified sequences</taxon>
        <taxon>metagenomes</taxon>
        <taxon>ecological metagenomes</taxon>
    </lineage>
</organism>
<evidence type="ECO:0000313" key="2">
    <source>
        <dbReference type="EMBL" id="CUS43060.1"/>
    </source>
</evidence>
<protein>
    <recommendedName>
        <fullName evidence="3">Lipoprotein</fullName>
    </recommendedName>
</protein>
<dbReference type="EMBL" id="CZQE01000002">
    <property type="protein sequence ID" value="CUS43060.1"/>
    <property type="molecule type" value="Genomic_DNA"/>
</dbReference>
<sequence>MRNNKIALAAALALAGLTVSGCRYGHPGHDSDRHHGHHRGDGNHDYNR</sequence>
<reference evidence="2" key="1">
    <citation type="submission" date="2015-10" db="EMBL/GenBank/DDBJ databases">
        <authorList>
            <person name="Gilbert D.G."/>
        </authorList>
    </citation>
    <scope>NUCLEOTIDE SEQUENCE</scope>
</reference>
<dbReference type="AlphaFoldDB" id="A0A160TEK6"/>
<evidence type="ECO:0008006" key="3">
    <source>
        <dbReference type="Google" id="ProtNLM"/>
    </source>
</evidence>
<dbReference type="PROSITE" id="PS51257">
    <property type="entry name" value="PROKAR_LIPOPROTEIN"/>
    <property type="match status" value="1"/>
</dbReference>